<dbReference type="InterPro" id="IPR036397">
    <property type="entry name" value="RNaseH_sf"/>
</dbReference>
<comment type="caution">
    <text evidence="1">The sequence shown here is derived from an EMBL/GenBank/DDBJ whole genome shotgun (WGS) entry which is preliminary data.</text>
</comment>
<evidence type="ECO:0000313" key="1">
    <source>
        <dbReference type="EMBL" id="CAF5087174.1"/>
    </source>
</evidence>
<evidence type="ECO:0008006" key="3">
    <source>
        <dbReference type="Google" id="ProtNLM"/>
    </source>
</evidence>
<dbReference type="AlphaFoldDB" id="A0A8S3EV52"/>
<evidence type="ECO:0000313" key="2">
    <source>
        <dbReference type="Proteomes" id="UP000681967"/>
    </source>
</evidence>
<dbReference type="GO" id="GO:0003676">
    <property type="term" value="F:nucleic acid binding"/>
    <property type="evidence" value="ECO:0007669"/>
    <property type="project" value="InterPro"/>
</dbReference>
<proteinExistence type="predicted"/>
<protein>
    <recommendedName>
        <fullName evidence="3">Tc1-like transposase DDE domain-containing protein</fullName>
    </recommendedName>
</protein>
<dbReference type="Gene3D" id="3.30.420.10">
    <property type="entry name" value="Ribonuclease H-like superfamily/Ribonuclease H"/>
    <property type="match status" value="1"/>
</dbReference>
<name>A0A8S3EV52_9BILA</name>
<dbReference type="EMBL" id="CAJOBH010235050">
    <property type="protein sequence ID" value="CAF5087174.1"/>
    <property type="molecule type" value="Genomic_DNA"/>
</dbReference>
<sequence>MLPFNQAYKNKVIIIIVGNARTHSAKDLSLEDFGMKSGTRCPIEQILYKDEMGQHQNLDSYFTSGKHNGKPKGLLLLAEEQKIQVPPKTSLDHLKQLLSSHNVFQTLETVAEQYGVKIIFSSKFHCELNCIEDLWAHQKQFVRKRTTDQTFSAMLTPIKHCRTNFIKNMLL</sequence>
<gene>
    <name evidence="1" type="ORF">BYL167_LOCUS62670</name>
</gene>
<reference evidence="1" key="1">
    <citation type="submission" date="2021-02" db="EMBL/GenBank/DDBJ databases">
        <authorList>
            <person name="Nowell W R."/>
        </authorList>
    </citation>
    <scope>NUCLEOTIDE SEQUENCE</scope>
</reference>
<accession>A0A8S3EV52</accession>
<dbReference type="Proteomes" id="UP000681967">
    <property type="component" value="Unassembled WGS sequence"/>
</dbReference>
<organism evidence="1 2">
    <name type="scientific">Rotaria magnacalcarata</name>
    <dbReference type="NCBI Taxonomy" id="392030"/>
    <lineage>
        <taxon>Eukaryota</taxon>
        <taxon>Metazoa</taxon>
        <taxon>Spiralia</taxon>
        <taxon>Gnathifera</taxon>
        <taxon>Rotifera</taxon>
        <taxon>Eurotatoria</taxon>
        <taxon>Bdelloidea</taxon>
        <taxon>Philodinida</taxon>
        <taxon>Philodinidae</taxon>
        <taxon>Rotaria</taxon>
    </lineage>
</organism>